<protein>
    <submittedName>
        <fullName evidence="1">Uncharacterized protein</fullName>
    </submittedName>
</protein>
<organism evidence="1 2">
    <name type="scientific">Dehalococcoides mccartyi</name>
    <dbReference type="NCBI Taxonomy" id="61435"/>
    <lineage>
        <taxon>Bacteria</taxon>
        <taxon>Bacillati</taxon>
        <taxon>Chloroflexota</taxon>
        <taxon>Dehalococcoidia</taxon>
        <taxon>Dehalococcoidales</taxon>
        <taxon>Dehalococcoidaceae</taxon>
        <taxon>Dehalococcoides</taxon>
    </lineage>
</organism>
<dbReference type="AlphaFoldDB" id="A0A328EKU7"/>
<gene>
    <name evidence="1" type="ORF">C1G87_1258</name>
</gene>
<dbReference type="Proteomes" id="UP000249146">
    <property type="component" value="Unassembled WGS sequence"/>
</dbReference>
<accession>A0A328EKU7</accession>
<evidence type="ECO:0000313" key="2">
    <source>
        <dbReference type="Proteomes" id="UP000249146"/>
    </source>
</evidence>
<name>A0A328EKU7_9CHLR</name>
<proteinExistence type="predicted"/>
<sequence length="45" mass="4869">MSKPQSSSMEDDETGTALVIYCLTIERSIISARDVSTLATSLALY</sequence>
<dbReference type="EMBL" id="QGLC01000011">
    <property type="protein sequence ID" value="RAL69242.1"/>
    <property type="molecule type" value="Genomic_DNA"/>
</dbReference>
<dbReference type="RefSeq" id="WP_226988281.1">
    <property type="nucleotide sequence ID" value="NZ_AP024514.1"/>
</dbReference>
<evidence type="ECO:0000313" key="1">
    <source>
        <dbReference type="EMBL" id="RAL69242.1"/>
    </source>
</evidence>
<reference evidence="1 2" key="1">
    <citation type="submission" date="2018-05" db="EMBL/GenBank/DDBJ databases">
        <title>Draft genome sequences of Dehalococcoides mccartyi strains RC and KS.</title>
        <authorList>
            <person name="Higgins S.A."/>
            <person name="Padilla-Crespo E."/>
            <person name="Loeffler F.E."/>
        </authorList>
    </citation>
    <scope>NUCLEOTIDE SEQUENCE [LARGE SCALE GENOMIC DNA]</scope>
    <source>
        <strain evidence="1 2">RC</strain>
    </source>
</reference>
<comment type="caution">
    <text evidence="1">The sequence shown here is derived from an EMBL/GenBank/DDBJ whole genome shotgun (WGS) entry which is preliminary data.</text>
</comment>